<reference evidence="1" key="1">
    <citation type="submission" date="2020-02" db="EMBL/GenBank/DDBJ databases">
        <authorList>
            <person name="Meier V. D."/>
        </authorList>
    </citation>
    <scope>NUCLEOTIDE SEQUENCE</scope>
    <source>
        <strain evidence="1">AVDCRST_MAG81</strain>
    </source>
</reference>
<dbReference type="Pfam" id="PF06067">
    <property type="entry name" value="DUF932"/>
    <property type="match status" value="1"/>
</dbReference>
<organism evidence="1">
    <name type="scientific">uncultured Synechococcales cyanobacterium</name>
    <dbReference type="NCBI Taxonomy" id="1936017"/>
    <lineage>
        <taxon>Bacteria</taxon>
        <taxon>Bacillati</taxon>
        <taxon>Cyanobacteriota</taxon>
        <taxon>Cyanophyceae</taxon>
        <taxon>Synechococcales</taxon>
        <taxon>environmental samples</taxon>
    </lineage>
</organism>
<gene>
    <name evidence="1" type="ORF">AVDCRST_MAG81-1461</name>
</gene>
<dbReference type="EMBL" id="CADCWO010000083">
    <property type="protein sequence ID" value="CAA9569656.1"/>
    <property type="molecule type" value="Genomic_DNA"/>
</dbReference>
<dbReference type="InterPro" id="IPR017686">
    <property type="entry name" value="Phg/plasmid-like_prot"/>
</dbReference>
<sequence length="311" mass="34860">MPHEFESGFFVQEPAWHRLGTILKNPPTIQQAILESGLNWKVLKESIYRLVEGQPQEIKTHKSLVRDSDQSVLGVVSNRYTPLQNHQAFSFFDFLLHEGSVTLEAAGSLKKGRKVWVLARINESGLEVQGGDEVRPYLLLHNSHDGSGAVWIQFTPIRVVCHNTLSWAASSGYQDEAAKKAIRIRHTASIQEQLAIAKQTLEFTKQQFSQTIDEYRAMAAKPMSMSLLSEYVGQILQTDSPTPTAAWKSIAQNFAAGRGNQGLSLWDAYNGVTEWLDHQRGRSEATRLESAWFGSGAYLRERSHLEALALL</sequence>
<dbReference type="NCBIfam" id="TIGR03299">
    <property type="entry name" value="LGT_TIGR03299"/>
    <property type="match status" value="1"/>
</dbReference>
<accession>A0A6J4V7N0</accession>
<protein>
    <submittedName>
        <fullName evidence="1">Mycobacteriophage Barnyard protein gp56</fullName>
    </submittedName>
</protein>
<proteinExistence type="predicted"/>
<evidence type="ECO:0000313" key="1">
    <source>
        <dbReference type="EMBL" id="CAA9569656.1"/>
    </source>
</evidence>
<dbReference type="AlphaFoldDB" id="A0A6J4V7N0"/>
<dbReference type="InterPro" id="IPR026325">
    <property type="entry name" value="DUF932"/>
</dbReference>
<name>A0A6J4V7N0_9CYAN</name>